<dbReference type="InterPro" id="IPR038488">
    <property type="entry name" value="Integrase_DNA-bd_sf"/>
</dbReference>
<protein>
    <submittedName>
        <fullName evidence="5">Integrase</fullName>
    </submittedName>
</protein>
<dbReference type="PANTHER" id="PTHR30629">
    <property type="entry name" value="PROPHAGE INTEGRASE"/>
    <property type="match status" value="1"/>
</dbReference>
<dbReference type="SUPFAM" id="SSF56349">
    <property type="entry name" value="DNA breaking-rejoining enzymes"/>
    <property type="match status" value="1"/>
</dbReference>
<dbReference type="Gene3D" id="3.30.160.390">
    <property type="entry name" value="Integrase, DNA-binding domain"/>
    <property type="match status" value="1"/>
</dbReference>
<organism evidence="5 6">
    <name type="scientific">Xanthomonas cissicola</name>
    <dbReference type="NCBI Taxonomy" id="86186"/>
    <lineage>
        <taxon>Bacteria</taxon>
        <taxon>Pseudomonadati</taxon>
        <taxon>Pseudomonadota</taxon>
        <taxon>Gammaproteobacteria</taxon>
        <taxon>Lysobacterales</taxon>
        <taxon>Lysobacteraceae</taxon>
        <taxon>Xanthomonas</taxon>
    </lineage>
</organism>
<dbReference type="EMBL" id="LOJT01000311">
    <property type="protein sequence ID" value="OOW57915.1"/>
    <property type="molecule type" value="Genomic_DNA"/>
</dbReference>
<dbReference type="RefSeq" id="WP_078591423.1">
    <property type="nucleotide sequence ID" value="NZ_LOJT01000311.1"/>
</dbReference>
<name>A0ABX3LTZ7_9XANT</name>
<keyword evidence="6" id="KW-1185">Reference proteome</keyword>
<dbReference type="PANTHER" id="PTHR30629:SF2">
    <property type="entry name" value="PROPHAGE INTEGRASE INTS-RELATED"/>
    <property type="match status" value="1"/>
</dbReference>
<reference evidence="5 6" key="1">
    <citation type="submission" date="2015-12" db="EMBL/GenBank/DDBJ databases">
        <authorList>
            <person name="Bansal K."/>
            <person name="Midha S."/>
            <person name="Patil P.B."/>
        </authorList>
    </citation>
    <scope>NUCLEOTIDE SEQUENCE [LARGE SCALE GENOMIC DNA]</scope>
    <source>
        <strain evidence="5 6">LMG21719</strain>
    </source>
</reference>
<dbReference type="InterPro" id="IPR013762">
    <property type="entry name" value="Integrase-like_cat_sf"/>
</dbReference>
<dbReference type="InterPro" id="IPR011010">
    <property type="entry name" value="DNA_brk_join_enz"/>
</dbReference>
<comment type="caution">
    <text evidence="5">The sequence shown here is derived from an EMBL/GenBank/DDBJ whole genome shotgun (WGS) entry which is preliminary data.</text>
</comment>
<proteinExistence type="inferred from homology"/>
<evidence type="ECO:0000313" key="6">
    <source>
        <dbReference type="Proteomes" id="UP000190018"/>
    </source>
</evidence>
<sequence length="636" mass="71676">MTKTATSASKRAGSLKFNLTYNQVLALSLTKAPAWDAQGKVRLAPRSEGRPYLVLDGGPGAPSGFGFRVGSTMTTYVGQKRGPDGKPIRFTLGNVADMPLDEAREVCREHLALLKQTGKNPVHVKRRQLLETQERESEKEFGDLTLREGMERYIAHLDSRAKNKKIKPVSVDAVRDSLSRLSRPTVALSDKTLSQLQLEVIQQAFDACRISSMQLSNRIPREISNKLAEVEDWAKLTVPQLEALGITGKYIQRVRAAGLSSTEHTFSDARRAVDFIIEEEKARDHQFGRPQRHFYNPLVVIHTRDMLREAHELRSHYSRAEVRNPLDDKTLPKVLKAIAARRDEQGGRNAAGADYLLLTLLWGTRRSEAAPLRWYDRCTPGELSQELVSWVWLAAPGEINPTTKRAGSQVYLFETKNKEQRFLPVTYFAERVLQRRFNEREDDGGAKKGLEAAKAALTTAIKRGGHAALIETLQAAVANTEHALDRTRFVFPARSRRSKSGHYSDSKSIIANVRRDAGLIDLREEVDIGLTPHDLRRTLGRYAERLHSGKARVVSQMLHHRVKDKDSASTDAIYTEQEWAVLREAFALVEEHMMASSPRVWNRWKGTDKPRLDEVNDPPATIFAARNQKVAFDDED</sequence>
<evidence type="ECO:0000256" key="1">
    <source>
        <dbReference type="ARBA" id="ARBA00008857"/>
    </source>
</evidence>
<gene>
    <name evidence="5" type="ORF">Xant_14940</name>
</gene>
<evidence type="ECO:0000256" key="2">
    <source>
        <dbReference type="ARBA" id="ARBA00022908"/>
    </source>
</evidence>
<dbReference type="InterPro" id="IPR002104">
    <property type="entry name" value="Integrase_catalytic"/>
</dbReference>
<dbReference type="Pfam" id="PF13356">
    <property type="entry name" value="Arm-DNA-bind_3"/>
    <property type="match status" value="1"/>
</dbReference>
<keyword evidence="2" id="KW-0229">DNA integration</keyword>
<dbReference type="InterPro" id="IPR025166">
    <property type="entry name" value="Integrase_DNA_bind_dom"/>
</dbReference>
<comment type="similarity">
    <text evidence="1">Belongs to the 'phage' integrase family.</text>
</comment>
<feature type="domain" description="Tyr recombinase" evidence="4">
    <location>
        <begin position="321"/>
        <end position="587"/>
    </location>
</feature>
<evidence type="ECO:0000259" key="4">
    <source>
        <dbReference type="PROSITE" id="PS51898"/>
    </source>
</evidence>
<dbReference type="Gene3D" id="1.10.443.10">
    <property type="entry name" value="Intergrase catalytic core"/>
    <property type="match status" value="1"/>
</dbReference>
<accession>A0ABX3LTZ7</accession>
<evidence type="ECO:0000313" key="5">
    <source>
        <dbReference type="EMBL" id="OOW57915.1"/>
    </source>
</evidence>
<dbReference type="InterPro" id="IPR050808">
    <property type="entry name" value="Phage_Integrase"/>
</dbReference>
<dbReference type="Proteomes" id="UP000190018">
    <property type="component" value="Unassembled WGS sequence"/>
</dbReference>
<dbReference type="PROSITE" id="PS51898">
    <property type="entry name" value="TYR_RECOMBINASE"/>
    <property type="match status" value="1"/>
</dbReference>
<keyword evidence="3" id="KW-0233">DNA recombination</keyword>
<evidence type="ECO:0000256" key="3">
    <source>
        <dbReference type="ARBA" id="ARBA00023172"/>
    </source>
</evidence>